<dbReference type="Gene3D" id="3.20.20.140">
    <property type="entry name" value="Metal-dependent hydrolases"/>
    <property type="match status" value="1"/>
</dbReference>
<evidence type="ECO:0000256" key="1">
    <source>
        <dbReference type="ARBA" id="ARBA00001947"/>
    </source>
</evidence>
<organism evidence="3 4">
    <name type="scientific">Ponticoccus litoralis</name>
    <dbReference type="NCBI Taxonomy" id="422297"/>
    <lineage>
        <taxon>Bacteria</taxon>
        <taxon>Pseudomonadati</taxon>
        <taxon>Pseudomonadota</taxon>
        <taxon>Alphaproteobacteria</taxon>
        <taxon>Rhodobacterales</taxon>
        <taxon>Roseobacteraceae</taxon>
        <taxon>Ponticoccus</taxon>
    </lineage>
</organism>
<evidence type="ECO:0000313" key="4">
    <source>
        <dbReference type="Proteomes" id="UP001428774"/>
    </source>
</evidence>
<evidence type="ECO:0000259" key="2">
    <source>
        <dbReference type="Pfam" id="PF01979"/>
    </source>
</evidence>
<dbReference type="AlphaFoldDB" id="A0AAW9SFD3"/>
<dbReference type="InterPro" id="IPR050378">
    <property type="entry name" value="Metallo-dep_Hydrolases_sf"/>
</dbReference>
<proteinExistence type="predicted"/>
<protein>
    <submittedName>
        <fullName evidence="3">Amidohydrolase family protein</fullName>
    </submittedName>
</protein>
<comment type="cofactor">
    <cofactor evidence="1">
        <name>Zn(2+)</name>
        <dbReference type="ChEBI" id="CHEBI:29105"/>
    </cofactor>
</comment>
<dbReference type="Pfam" id="PF01979">
    <property type="entry name" value="Amidohydro_1"/>
    <property type="match status" value="1"/>
</dbReference>
<sequence>MTILFSEGVMKGRIDLPRFVALSATNHAKTYGLYPQKGTIAIGSDADFAIWSPETRGVIRHDDLHDGADYTPSEEFEVQGWPETVLLRGRTVIEKGAMIAQGQGAVVARCGGG</sequence>
<dbReference type="Gene3D" id="2.30.40.10">
    <property type="entry name" value="Urease, subunit C, domain 1"/>
    <property type="match status" value="1"/>
</dbReference>
<dbReference type="GO" id="GO:0016812">
    <property type="term" value="F:hydrolase activity, acting on carbon-nitrogen (but not peptide) bonds, in cyclic amides"/>
    <property type="evidence" value="ECO:0007669"/>
    <property type="project" value="TreeGrafter"/>
</dbReference>
<feature type="domain" description="Amidohydrolase-related" evidence="2">
    <location>
        <begin position="12"/>
        <end position="92"/>
    </location>
</feature>
<accession>A0AAW9SFD3</accession>
<dbReference type="InterPro" id="IPR006680">
    <property type="entry name" value="Amidohydro-rel"/>
</dbReference>
<dbReference type="PANTHER" id="PTHR11647:SF1">
    <property type="entry name" value="COLLAPSIN RESPONSE MEDIATOR PROTEIN"/>
    <property type="match status" value="1"/>
</dbReference>
<dbReference type="SUPFAM" id="SSF51338">
    <property type="entry name" value="Composite domain of metallo-dependent hydrolases"/>
    <property type="match status" value="1"/>
</dbReference>
<dbReference type="PANTHER" id="PTHR11647">
    <property type="entry name" value="HYDRANTOINASE/DIHYDROPYRIMIDINASE FAMILY MEMBER"/>
    <property type="match status" value="1"/>
</dbReference>
<gene>
    <name evidence="3" type="ORF">ABFB10_23800</name>
</gene>
<name>A0AAW9SFD3_9RHOB</name>
<keyword evidence="4" id="KW-1185">Reference proteome</keyword>
<comment type="caution">
    <text evidence="3">The sequence shown here is derived from an EMBL/GenBank/DDBJ whole genome shotgun (WGS) entry which is preliminary data.</text>
</comment>
<dbReference type="InterPro" id="IPR011059">
    <property type="entry name" value="Metal-dep_hydrolase_composite"/>
</dbReference>
<reference evidence="3 4" key="1">
    <citation type="submission" date="2024-05" db="EMBL/GenBank/DDBJ databases">
        <title>Genome sequence of Ponticoccus litoralis KCCM 90028.</title>
        <authorList>
            <person name="Kim J.M."/>
            <person name="Lee J.K."/>
            <person name="Choi B.J."/>
            <person name="Bayburt H."/>
            <person name="Baek J.H."/>
            <person name="Jeon C.O."/>
        </authorList>
    </citation>
    <scope>NUCLEOTIDE SEQUENCE [LARGE SCALE GENOMIC DNA]</scope>
    <source>
        <strain evidence="3 4">KCCM 90028</strain>
    </source>
</reference>
<dbReference type="Proteomes" id="UP001428774">
    <property type="component" value="Unassembled WGS sequence"/>
</dbReference>
<evidence type="ECO:0000313" key="3">
    <source>
        <dbReference type="EMBL" id="MEN9063579.1"/>
    </source>
</evidence>
<dbReference type="EMBL" id="JBDNCH010000005">
    <property type="protein sequence ID" value="MEN9063579.1"/>
    <property type="molecule type" value="Genomic_DNA"/>
</dbReference>
<dbReference type="RefSeq" id="WP_347168675.1">
    <property type="nucleotide sequence ID" value="NZ_JBDNCH010000005.1"/>
</dbReference>
<dbReference type="GO" id="GO:0005829">
    <property type="term" value="C:cytosol"/>
    <property type="evidence" value="ECO:0007669"/>
    <property type="project" value="TreeGrafter"/>
</dbReference>